<reference evidence="2 3" key="2">
    <citation type="submission" date="2012-02" db="EMBL/GenBank/DDBJ databases">
        <title>Improved High-Quality Draft sequence of Eubacterium cellulosolvens 6.</title>
        <authorList>
            <consortium name="US DOE Joint Genome Institute"/>
            <person name="Lucas S."/>
            <person name="Han J."/>
            <person name="Lapidus A."/>
            <person name="Cheng J.-F."/>
            <person name="Goodwin L."/>
            <person name="Pitluck S."/>
            <person name="Peters L."/>
            <person name="Mikhailova N."/>
            <person name="Gu W."/>
            <person name="Detter J.C."/>
            <person name="Han C."/>
            <person name="Tapia R."/>
            <person name="Land M."/>
            <person name="Hauser L."/>
            <person name="Kyrpides N."/>
            <person name="Ivanova N."/>
            <person name="Pagani I."/>
            <person name="Johnson E."/>
            <person name="Mukhopadhyay B."/>
            <person name="Anderson I."/>
            <person name="Woyke T."/>
        </authorList>
    </citation>
    <scope>NUCLEOTIDE SEQUENCE [LARGE SCALE GENOMIC DNA]</scope>
    <source>
        <strain evidence="2 3">6</strain>
    </source>
</reference>
<dbReference type="InterPro" id="IPR012544">
    <property type="entry name" value="PHb"/>
</dbReference>
<feature type="domain" description="Bacterial Pleckstrin homology" evidence="1">
    <location>
        <begin position="19"/>
        <end position="117"/>
    </location>
</feature>
<dbReference type="OrthoDB" id="9803613at2"/>
<dbReference type="InterPro" id="IPR037063">
    <property type="entry name" value="PHb_sf"/>
</dbReference>
<dbReference type="Pfam" id="PF08000">
    <property type="entry name" value="bPH_1"/>
    <property type="match status" value="1"/>
</dbReference>
<evidence type="ECO:0000313" key="2">
    <source>
        <dbReference type="EMBL" id="EIM57398.1"/>
    </source>
</evidence>
<reference evidence="2 3" key="1">
    <citation type="submission" date="2010-08" db="EMBL/GenBank/DDBJ databases">
        <authorList>
            <consortium name="US DOE Joint Genome Institute (JGI-PGF)"/>
            <person name="Lucas S."/>
            <person name="Copeland A."/>
            <person name="Lapidus A."/>
            <person name="Cheng J.-F."/>
            <person name="Bruce D."/>
            <person name="Goodwin L."/>
            <person name="Pitluck S."/>
            <person name="Land M.L."/>
            <person name="Hauser L."/>
            <person name="Chang Y.-J."/>
            <person name="Anderson I.J."/>
            <person name="Johnson E."/>
            <person name="Mulhopadhyay B."/>
            <person name="Kyrpides N."/>
            <person name="Woyke T.J."/>
        </authorList>
    </citation>
    <scope>NUCLEOTIDE SEQUENCE [LARGE SCALE GENOMIC DNA]</scope>
    <source>
        <strain evidence="2 3">6</strain>
    </source>
</reference>
<dbReference type="AlphaFoldDB" id="I5AUC5"/>
<protein>
    <recommendedName>
        <fullName evidence="1">Bacterial Pleckstrin homology domain-containing protein</fullName>
    </recommendedName>
</protein>
<dbReference type="Proteomes" id="UP000005753">
    <property type="component" value="Chromosome"/>
</dbReference>
<dbReference type="SUPFAM" id="SSF50729">
    <property type="entry name" value="PH domain-like"/>
    <property type="match status" value="1"/>
</dbReference>
<accession>I5AUC5</accession>
<name>I5AUC5_EUBC6</name>
<dbReference type="STRING" id="633697.EubceDRAFT1_1609"/>
<gene>
    <name evidence="2" type="ORF">EubceDRAFT1_1609</name>
</gene>
<evidence type="ECO:0000259" key="1">
    <source>
        <dbReference type="Pfam" id="PF08000"/>
    </source>
</evidence>
<dbReference type="EMBL" id="CM001487">
    <property type="protein sequence ID" value="EIM57398.1"/>
    <property type="molecule type" value="Genomic_DNA"/>
</dbReference>
<proteinExistence type="predicted"/>
<dbReference type="Gene3D" id="2.30.29.50">
    <property type="entry name" value="Bacterial Pleckstrin homology domain"/>
    <property type="match status" value="1"/>
</dbReference>
<dbReference type="CDD" id="cd13225">
    <property type="entry name" value="PH-like_bacteria"/>
    <property type="match status" value="1"/>
</dbReference>
<evidence type="ECO:0000313" key="3">
    <source>
        <dbReference type="Proteomes" id="UP000005753"/>
    </source>
</evidence>
<keyword evidence="3" id="KW-1185">Reference proteome</keyword>
<dbReference type="eggNOG" id="ENOG503172B">
    <property type="taxonomic scope" value="Bacteria"/>
</dbReference>
<sequence>MDTNAITWIFNYKCAPNPEILSILVPGEQILSCYATVRDQAALTTHRIIVMDKQGLTGKKVEIYSLPYRSIDMWSSENAGPFLDFDAELELWTKAGHIKLMLNRRCDIREFDRILGRAILSWK</sequence>
<organism evidence="2 3">
    <name type="scientific">Eubacterium cellulosolvens (strain ATCC 43171 / JCM 9499 / 6)</name>
    <name type="common">Cillobacterium cellulosolvens</name>
    <dbReference type="NCBI Taxonomy" id="633697"/>
    <lineage>
        <taxon>Bacteria</taxon>
        <taxon>Bacillati</taxon>
        <taxon>Bacillota</taxon>
        <taxon>Clostridia</taxon>
        <taxon>Eubacteriales</taxon>
        <taxon>Eubacteriaceae</taxon>
        <taxon>Eubacterium</taxon>
    </lineage>
</organism>
<dbReference type="HOGENOM" id="CLU_137895_0_0_9"/>